<accession>A0A0M2SZP1</accession>
<evidence type="ECO:0000313" key="1">
    <source>
        <dbReference type="EMBL" id="KKK38452.1"/>
    </source>
</evidence>
<dbReference type="InterPro" id="IPR018690">
    <property type="entry name" value="DUF2187"/>
</dbReference>
<organism evidence="1 2">
    <name type="scientific">Mesobacillus campisalis</name>
    <dbReference type="NCBI Taxonomy" id="1408103"/>
    <lineage>
        <taxon>Bacteria</taxon>
        <taxon>Bacillati</taxon>
        <taxon>Bacillota</taxon>
        <taxon>Bacilli</taxon>
        <taxon>Bacillales</taxon>
        <taxon>Bacillaceae</taxon>
        <taxon>Mesobacillus</taxon>
    </lineage>
</organism>
<keyword evidence="2" id="KW-1185">Reference proteome</keyword>
<dbReference type="Proteomes" id="UP000034166">
    <property type="component" value="Unassembled WGS sequence"/>
</dbReference>
<protein>
    <recommendedName>
        <fullName evidence="3">DUF2187 domain-containing protein</fullName>
    </recommendedName>
</protein>
<sequence>MDAFANKQRTLQNVQVGDLVLCSRHGIAFFGTVTKVKESSVIVKLSQEDAQKLDLETPFTVVSHKNYVIKQ</sequence>
<dbReference type="PATRIC" id="fig|1408103.3.peg.1696"/>
<reference evidence="1 2" key="1">
    <citation type="submission" date="2015-04" db="EMBL/GenBank/DDBJ databases">
        <title>Taxonomic description and genome sequence of Bacillus campisalis sp. nov., a novel member of the genus Bacillus isolated from solar saltern.</title>
        <authorList>
            <person name="Mathan Kumar R."/>
            <person name="Kaur G."/>
            <person name="Kumar A."/>
            <person name="Singh N.K."/>
            <person name="Kaur N."/>
            <person name="Kumar N."/>
            <person name="Mayilraj S."/>
        </authorList>
    </citation>
    <scope>NUCLEOTIDE SEQUENCE [LARGE SCALE GENOMIC DNA]</scope>
    <source>
        <strain evidence="1 2">SA2-6</strain>
    </source>
</reference>
<dbReference type="Pfam" id="PF09953">
    <property type="entry name" value="DUF2187"/>
    <property type="match status" value="1"/>
</dbReference>
<dbReference type="AlphaFoldDB" id="A0A0M2SZP1"/>
<gene>
    <name evidence="1" type="ORF">WQ57_07535</name>
</gene>
<dbReference type="EMBL" id="LAYY01000007">
    <property type="protein sequence ID" value="KKK38452.1"/>
    <property type="molecule type" value="Genomic_DNA"/>
</dbReference>
<dbReference type="RefSeq" id="WP_046523143.1">
    <property type="nucleotide sequence ID" value="NZ_LAYY01000007.1"/>
</dbReference>
<name>A0A0M2SZP1_9BACI</name>
<evidence type="ECO:0000313" key="2">
    <source>
        <dbReference type="Proteomes" id="UP000034166"/>
    </source>
</evidence>
<proteinExistence type="predicted"/>
<evidence type="ECO:0008006" key="3">
    <source>
        <dbReference type="Google" id="ProtNLM"/>
    </source>
</evidence>
<comment type="caution">
    <text evidence="1">The sequence shown here is derived from an EMBL/GenBank/DDBJ whole genome shotgun (WGS) entry which is preliminary data.</text>
</comment>